<keyword evidence="2" id="KW-1185">Reference proteome</keyword>
<sequence>MGYSLDDKVAALPEHHKDPQDHIIIAPALNHNVY</sequence>
<proteinExistence type="predicted"/>
<evidence type="ECO:0000313" key="2">
    <source>
        <dbReference type="Proteomes" id="UP000195667"/>
    </source>
</evidence>
<dbReference type="Proteomes" id="UP000195667">
    <property type="component" value="Unassembled WGS sequence"/>
</dbReference>
<protein>
    <submittedName>
        <fullName evidence="1">Uncharacterized protein</fullName>
    </submittedName>
</protein>
<evidence type="ECO:0000313" key="1">
    <source>
        <dbReference type="EMBL" id="SJM93400.1"/>
    </source>
</evidence>
<dbReference type="EMBL" id="FUKI01000119">
    <property type="protein sequence ID" value="SJM93400.1"/>
    <property type="molecule type" value="Genomic_DNA"/>
</dbReference>
<reference evidence="2" key="1">
    <citation type="submission" date="2017-02" db="EMBL/GenBank/DDBJ databases">
        <authorList>
            <person name="Daims H."/>
        </authorList>
    </citation>
    <scope>NUCLEOTIDE SEQUENCE [LARGE SCALE GENOMIC DNA]</scope>
</reference>
<organism evidence="1 2">
    <name type="scientific">Crenothrix polyspora</name>
    <dbReference type="NCBI Taxonomy" id="360316"/>
    <lineage>
        <taxon>Bacteria</taxon>
        <taxon>Pseudomonadati</taxon>
        <taxon>Pseudomonadota</taxon>
        <taxon>Gammaproteobacteria</taxon>
        <taxon>Methylococcales</taxon>
        <taxon>Crenotrichaceae</taxon>
        <taxon>Crenothrix</taxon>
    </lineage>
</organism>
<gene>
    <name evidence="1" type="ORF">CRENPOLYSF1_430080</name>
</gene>
<dbReference type="AlphaFoldDB" id="A0A1R4HBZ1"/>
<accession>A0A1R4HBZ1</accession>
<name>A0A1R4HBZ1_9GAMM</name>